<organism evidence="4 5">
    <name type="scientific">Setaria digitata</name>
    <dbReference type="NCBI Taxonomy" id="48799"/>
    <lineage>
        <taxon>Eukaryota</taxon>
        <taxon>Metazoa</taxon>
        <taxon>Ecdysozoa</taxon>
        <taxon>Nematoda</taxon>
        <taxon>Chromadorea</taxon>
        <taxon>Rhabditida</taxon>
        <taxon>Spirurina</taxon>
        <taxon>Spiruromorpha</taxon>
        <taxon>Filarioidea</taxon>
        <taxon>Setariidae</taxon>
        <taxon>Setaria</taxon>
    </lineage>
</organism>
<feature type="region of interest" description="Disordered" evidence="2">
    <location>
        <begin position="1"/>
        <end position="28"/>
    </location>
</feature>
<dbReference type="PANTHER" id="PTHR31434:SF2">
    <property type="entry name" value="S PHASE CYCLIN A-ASSOCIATED PROTEIN IN THE ENDOPLASMIC RETICULUM"/>
    <property type="match status" value="1"/>
</dbReference>
<protein>
    <submittedName>
        <fullName evidence="5">Ataxin-10 domain-containing protein</fullName>
    </submittedName>
</protein>
<dbReference type="PANTHER" id="PTHR31434">
    <property type="entry name" value="S PHASE CYCLIN A-ASSOCIATED PROTEIN IN THE ENDOPLASMIC RETICULUM"/>
    <property type="match status" value="1"/>
</dbReference>
<evidence type="ECO:0000256" key="1">
    <source>
        <dbReference type="SAM" id="Coils"/>
    </source>
</evidence>
<name>A0A915PZV2_9BILA</name>
<keyword evidence="1" id="KW-0175">Coiled coil</keyword>
<evidence type="ECO:0000259" key="3">
    <source>
        <dbReference type="Pfam" id="PF09759"/>
    </source>
</evidence>
<feature type="compositionally biased region" description="Basic and acidic residues" evidence="2">
    <location>
        <begin position="281"/>
        <end position="292"/>
    </location>
</feature>
<evidence type="ECO:0000256" key="2">
    <source>
        <dbReference type="SAM" id="MobiDB-lite"/>
    </source>
</evidence>
<evidence type="ECO:0000313" key="5">
    <source>
        <dbReference type="WBParaSite" id="sdigi.contig4.g524.t1"/>
    </source>
</evidence>
<feature type="compositionally biased region" description="Polar residues" evidence="2">
    <location>
        <begin position="16"/>
        <end position="28"/>
    </location>
</feature>
<feature type="domain" description="Ataxin-10" evidence="3">
    <location>
        <begin position="1605"/>
        <end position="1706"/>
    </location>
</feature>
<dbReference type="Pfam" id="PF09759">
    <property type="entry name" value="Atx10homo_assoc"/>
    <property type="match status" value="1"/>
</dbReference>
<dbReference type="InterPro" id="IPR019156">
    <property type="entry name" value="Ataxin-10_domain"/>
</dbReference>
<reference evidence="5" key="1">
    <citation type="submission" date="2022-11" db="UniProtKB">
        <authorList>
            <consortium name="WormBaseParasite"/>
        </authorList>
    </citation>
    <scope>IDENTIFICATION</scope>
</reference>
<feature type="region of interest" description="Disordered" evidence="2">
    <location>
        <begin position="281"/>
        <end position="317"/>
    </location>
</feature>
<sequence length="1712" mass="195502">MNVYERLSTGVLRPPNLSSRTQTLSESSGRGLMYPRCAMDLPQTKASMAKVAYCRQLLWKKHQSDLAEKMERRRRQDLQGARKAGSVPTLSAINFADPDAVSRSAAAFKNRKKVLKKDETVGIVKKQSTPANFERIEELPTENDEDRENIRADVEESIVTHSKSEPPLSELVLPDGIDADDAWRAMTEEEESLVQEEESLKKEIKEEESISIDDELERQVAAEAAALEQLEIEHKEAVKADSKKAPVTWQDVVNNWKQEMEEYASVSWSEIVDREITHYRKPGEFAEKHEKLSSPSRKKNTESATKRQQERQKRAKELRQMLQEQKARRLKELSNKVDEVRRKRAELDERKREHLQMRMAKAQENRQKSINEIVKKARDDDVKVMEVQFINTIEAGNMRHDVMIRSQEWEQRAQTIACERARKSEEKAAKEAAAEERRKIAENQRREKMREKFEKQELLEAQRNEQERERSEAVRERNKQLNERVAEKKAIEAVESEKLMKKIQKKQEETRRRYENTLTQVKHRAVELSSPRPMESVVSLADFSQLPSEAPYISVIEGVIGGGSSKKCKLCGTMLDSDFFIMSHFLSAFHLSKANIDIRKLTYDCLKNQIDQNVEDVTIEATRQLSLGGESELSKQSTNSKKRRTRLRQKIQTRIKEYEDIIRQSGLAEAYRTPVGKTSIDRPLRDIAKVLKATLGDEAVKDHCNGSVKDSFQNKVYPNTDLHVLERSLSEILRALRASDTPQKREMLLKAVVQNDFIDVLTALISCATNGDSVIPSRTYCKALSTLGELVTVDKFVASKFFFSSRVFALLDAYCIKSKVVLALKAYLDLISILEMMVCQFLKESSRVSMNDGSHRLLIECVMLCSTFLCLMGTLYPKVRGTISSSAAVFGITDDDIYLKLLLSDILSLLIKHTGTITALPWSVQLDSNAVAIPVVVYIDMILETGETLHLLRCKKRGNNVEGTLSEKPSITTTAAPAAIQQLAVRIYSMISADCGSSATVTTVSVVSGTSHRAEIDVTQLLTTSLFQLWFLLLKREPSEAIKCLEDSGLCLRLVHITMTMVAQTEKIASSNAEKRARNFLHFLIEVIGYFATASERTKMFCILGWQRSLLMQLVSLPLGYFSNRELMAVLMPTLIAICYQNPIAIDLIKPSLSAKTFAIYLEAAQDEQFPEPARFPKKFWPDAINGDMNVNVSNRFYLQQLLRGSLITVNFNHDTGYNGFFSYNSFTDCPMFKEMLLNITDRRAKELDIEWLKSFRHCAADSTFGSYMDHFDVGELRSFMRSIFEAVLENCKFDADFEISAEEKKRQKLLMQCLVNAANCSKNLRSCADEYAESCLQTILKLDWLQNETFAAVINFSKPENGEMYYQIAFECCFLWNQVCCNIKKLENDELNTSIKNKESQNSEALGKAYDKRSWLLAVFANYMERNDNFLAICTEITGTSFIDTFIDIINTIVEFEKKGCNVKFATGNVKYILIFLEKALRKFGTFEEGSEMEEENNAMDNSSNIFRIYVLLELILELASLEHYCSIFKMDITAAKIILLIIEGILHYDYCKYQSEMYATKSHEKLADRPIIELPPSKAANIGCVRNFAEALRTYDTKLIDTMKISCLELLGILCYENDMNREYFGSNDSILLLLKCMYVREHHNPLGRLYAIAALRYLVLNYSPNQLRLAQLAQEPSAIIERDNLLKELGLSAVYDQKTKKIRLKPILR</sequence>
<feature type="coiled-coil region" evidence="1">
    <location>
        <begin position="186"/>
        <end position="233"/>
    </location>
</feature>
<feature type="region of interest" description="Disordered" evidence="2">
    <location>
        <begin position="453"/>
        <end position="477"/>
    </location>
</feature>
<proteinExistence type="predicted"/>
<dbReference type="Proteomes" id="UP000887581">
    <property type="component" value="Unplaced"/>
</dbReference>
<dbReference type="WBParaSite" id="sdigi.contig4.g524.t1">
    <property type="protein sequence ID" value="sdigi.contig4.g524.t1"/>
    <property type="gene ID" value="sdigi.contig4.g524"/>
</dbReference>
<evidence type="ECO:0000313" key="4">
    <source>
        <dbReference type="Proteomes" id="UP000887581"/>
    </source>
</evidence>
<feature type="compositionally biased region" description="Basic and acidic residues" evidence="2">
    <location>
        <begin position="299"/>
        <end position="317"/>
    </location>
</feature>
<keyword evidence="4" id="KW-1185">Reference proteome</keyword>
<accession>A0A915PZV2</accession>